<comment type="caution">
    <text evidence="1">The sequence shown here is derived from an EMBL/GenBank/DDBJ whole genome shotgun (WGS) entry which is preliminary data.</text>
</comment>
<dbReference type="EMBL" id="JBEWLZ010000005">
    <property type="protein sequence ID" value="MET1490273.1"/>
    <property type="molecule type" value="Genomic_DNA"/>
</dbReference>
<keyword evidence="2" id="KW-1185">Reference proteome</keyword>
<dbReference type="Gene3D" id="3.30.70.100">
    <property type="match status" value="1"/>
</dbReference>
<proteinExistence type="predicted"/>
<name>A0ABV2CQS7_9RHOO</name>
<dbReference type="Proteomes" id="UP001548590">
    <property type="component" value="Unassembled WGS sequence"/>
</dbReference>
<dbReference type="Pfam" id="PF08803">
    <property type="entry name" value="ydhR"/>
    <property type="match status" value="1"/>
</dbReference>
<dbReference type="InterPro" id="IPR011008">
    <property type="entry name" value="Dimeric_a/b-barrel"/>
</dbReference>
<reference evidence="1 2" key="1">
    <citation type="submission" date="2024-07" db="EMBL/GenBank/DDBJ databases">
        <title>Uliginosibacterium paludis KCTC:42655.</title>
        <authorList>
            <person name="Kim M.K."/>
        </authorList>
    </citation>
    <scope>NUCLEOTIDE SEQUENCE [LARGE SCALE GENOMIC DNA]</scope>
    <source>
        <strain evidence="1 2">KCTC 42655</strain>
    </source>
</reference>
<protein>
    <submittedName>
        <fullName evidence="1">YdhR family protein</fullName>
    </submittedName>
</protein>
<accession>A0ABV2CQS7</accession>
<sequence>MITTITRFALPHRFTHEEAKQAFLASAPKFRETPGLLRKFYLLSEDGLYGGGVYLWQTRDAAERVFTPAWHAFIREKYGSEATVSWFDTPVVLDNLVGETLSYE</sequence>
<organism evidence="1 2">
    <name type="scientific">Uliginosibacterium paludis</name>
    <dbReference type="NCBI Taxonomy" id="1615952"/>
    <lineage>
        <taxon>Bacteria</taxon>
        <taxon>Pseudomonadati</taxon>
        <taxon>Pseudomonadota</taxon>
        <taxon>Betaproteobacteria</taxon>
        <taxon>Rhodocyclales</taxon>
        <taxon>Zoogloeaceae</taxon>
        <taxon>Uliginosibacterium</taxon>
    </lineage>
</organism>
<evidence type="ECO:0000313" key="1">
    <source>
        <dbReference type="EMBL" id="MET1490273.1"/>
    </source>
</evidence>
<gene>
    <name evidence="1" type="ORF">ABVT11_10590</name>
</gene>
<evidence type="ECO:0000313" key="2">
    <source>
        <dbReference type="Proteomes" id="UP001548590"/>
    </source>
</evidence>
<dbReference type="InterPro" id="IPR014910">
    <property type="entry name" value="YdhR"/>
</dbReference>
<dbReference type="SUPFAM" id="SSF54909">
    <property type="entry name" value="Dimeric alpha+beta barrel"/>
    <property type="match status" value="1"/>
</dbReference>
<dbReference type="RefSeq" id="WP_345928479.1">
    <property type="nucleotide sequence ID" value="NZ_JBDIVF010000006.1"/>
</dbReference>